<sequence length="47" mass="5614">MARDRQFEIRDGVLFDRHNVLDTAKHCWVRNLYLQAKLTAMRPLPNC</sequence>
<reference evidence="2" key="1">
    <citation type="journal article" date="2019" name="Int. J. Syst. Evol. Microbiol.">
        <title>The Global Catalogue of Microorganisms (GCM) 10K type strain sequencing project: providing services to taxonomists for standard genome sequencing and annotation.</title>
        <authorList>
            <consortium name="The Broad Institute Genomics Platform"/>
            <consortium name="The Broad Institute Genome Sequencing Center for Infectious Disease"/>
            <person name="Wu L."/>
            <person name="Ma J."/>
        </authorList>
    </citation>
    <scope>NUCLEOTIDE SEQUENCE [LARGE SCALE GENOMIC DNA]</scope>
    <source>
        <strain evidence="2">KCTC 42875</strain>
    </source>
</reference>
<evidence type="ECO:0000313" key="2">
    <source>
        <dbReference type="Proteomes" id="UP001595740"/>
    </source>
</evidence>
<protein>
    <submittedName>
        <fullName evidence="1">Uncharacterized protein</fullName>
    </submittedName>
</protein>
<evidence type="ECO:0000313" key="1">
    <source>
        <dbReference type="EMBL" id="MFC3549573.1"/>
    </source>
</evidence>
<dbReference type="EMBL" id="JBHRXK010000001">
    <property type="protein sequence ID" value="MFC3549573.1"/>
    <property type="molecule type" value="Genomic_DNA"/>
</dbReference>
<dbReference type="RefSeq" id="WP_386756823.1">
    <property type="nucleotide sequence ID" value="NZ_JBHRXK010000001.1"/>
</dbReference>
<proteinExistence type="predicted"/>
<comment type="caution">
    <text evidence="1">The sequence shown here is derived from an EMBL/GenBank/DDBJ whole genome shotgun (WGS) entry which is preliminary data.</text>
</comment>
<organism evidence="1 2">
    <name type="scientific">Lysobacter cavernae</name>
    <dbReference type="NCBI Taxonomy" id="1685901"/>
    <lineage>
        <taxon>Bacteria</taxon>
        <taxon>Pseudomonadati</taxon>
        <taxon>Pseudomonadota</taxon>
        <taxon>Gammaproteobacteria</taxon>
        <taxon>Lysobacterales</taxon>
        <taxon>Lysobacteraceae</taxon>
        <taxon>Lysobacter</taxon>
    </lineage>
</organism>
<name>A0ABV7RKD0_9GAMM</name>
<accession>A0ABV7RKD0</accession>
<dbReference type="Proteomes" id="UP001595740">
    <property type="component" value="Unassembled WGS sequence"/>
</dbReference>
<keyword evidence="2" id="KW-1185">Reference proteome</keyword>
<gene>
    <name evidence="1" type="ORF">ACFOLC_00925</name>
</gene>